<dbReference type="OrthoDB" id="1162179at2"/>
<keyword evidence="2" id="KW-1185">Reference proteome</keyword>
<evidence type="ECO:0008006" key="3">
    <source>
        <dbReference type="Google" id="ProtNLM"/>
    </source>
</evidence>
<dbReference type="PANTHER" id="PTHR39473">
    <property type="match status" value="1"/>
</dbReference>
<dbReference type="GeneID" id="28541948"/>
<dbReference type="STRING" id="80852.AWOD_I_2357"/>
<gene>
    <name evidence="1" type="ORF">AWOD_I_2357</name>
</gene>
<accession>A0A090IPG6</accession>
<dbReference type="Gene3D" id="1.20.120.450">
    <property type="entry name" value="dinb family like domain"/>
    <property type="match status" value="1"/>
</dbReference>
<dbReference type="PATRIC" id="fig|80852.17.peg.2440"/>
<organism evidence="1 2">
    <name type="scientific">Aliivibrio wodanis</name>
    <dbReference type="NCBI Taxonomy" id="80852"/>
    <lineage>
        <taxon>Bacteria</taxon>
        <taxon>Pseudomonadati</taxon>
        <taxon>Pseudomonadota</taxon>
        <taxon>Gammaproteobacteria</taxon>
        <taxon>Vibrionales</taxon>
        <taxon>Vibrionaceae</taxon>
        <taxon>Aliivibrio</taxon>
    </lineage>
</organism>
<name>A0A090IPG6_9GAMM</name>
<dbReference type="AlphaFoldDB" id="A0A090IPG6"/>
<dbReference type="KEGG" id="awd:AWOD_I_2357"/>
<dbReference type="PANTHER" id="PTHR39473:SF1">
    <property type="entry name" value="DINB-LIKE DOMAIN-CONTAINING PROTEIN"/>
    <property type="match status" value="1"/>
</dbReference>
<evidence type="ECO:0000313" key="2">
    <source>
        <dbReference type="Proteomes" id="UP000032427"/>
    </source>
</evidence>
<sequence length="180" mass="20619">MPMKEREIIELSPVISGCIDELQQGLQLLNNISDRDYTHLASPYVDSSIGEHFRHILDLFYAIRTAQDEEAINYNNRRRGHLIETNKELAIKELNSIIQWLNLLPQQYLTRSISLITEVCPYVTQSHAMKSSIEREITFASLHASHHYALMKVITRLLNINTISTFGYAPTTSSFLRGDA</sequence>
<dbReference type="Proteomes" id="UP000032427">
    <property type="component" value="Chromosome 1"/>
</dbReference>
<dbReference type="HOGENOM" id="CLU_083400_0_0_6"/>
<proteinExistence type="predicted"/>
<reference evidence="2" key="1">
    <citation type="submission" date="2014-09" db="EMBL/GenBank/DDBJ databases">
        <authorList>
            <person name="Hjerde E."/>
        </authorList>
    </citation>
    <scope>NUCLEOTIDE SEQUENCE [LARGE SCALE GENOMIC DNA]</scope>
    <source>
        <strain evidence="2">06/09/139</strain>
    </source>
</reference>
<dbReference type="EMBL" id="LN554846">
    <property type="protein sequence ID" value="CED72412.1"/>
    <property type="molecule type" value="Genomic_DNA"/>
</dbReference>
<protein>
    <recommendedName>
        <fullName evidence="3">DinB-like domain-containing protein</fullName>
    </recommendedName>
</protein>
<dbReference type="InterPro" id="IPR034660">
    <property type="entry name" value="DinB/YfiT-like"/>
</dbReference>
<evidence type="ECO:0000313" key="1">
    <source>
        <dbReference type="EMBL" id="CED72412.1"/>
    </source>
</evidence>